<dbReference type="InterPro" id="IPR042100">
    <property type="entry name" value="Bug_dom1"/>
</dbReference>
<dbReference type="PANTHER" id="PTHR42928">
    <property type="entry name" value="TRICARBOXYLATE-BINDING PROTEIN"/>
    <property type="match status" value="1"/>
</dbReference>
<keyword evidence="2" id="KW-0732">Signal</keyword>
<proteinExistence type="inferred from homology"/>
<dbReference type="SUPFAM" id="SSF53850">
    <property type="entry name" value="Periplasmic binding protein-like II"/>
    <property type="match status" value="1"/>
</dbReference>
<dbReference type="InterPro" id="IPR005064">
    <property type="entry name" value="BUG"/>
</dbReference>
<name>A0A1A9EU72_9GAMM</name>
<dbReference type="Pfam" id="PF03401">
    <property type="entry name" value="TctC"/>
    <property type="match status" value="1"/>
</dbReference>
<organism evidence="3 4">
    <name type="scientific">Marinobacterium aestuarii</name>
    <dbReference type="NCBI Taxonomy" id="1821621"/>
    <lineage>
        <taxon>Bacteria</taxon>
        <taxon>Pseudomonadati</taxon>
        <taxon>Pseudomonadota</taxon>
        <taxon>Gammaproteobacteria</taxon>
        <taxon>Oceanospirillales</taxon>
        <taxon>Oceanospirillaceae</taxon>
        <taxon>Marinobacterium</taxon>
    </lineage>
</organism>
<reference evidence="3 4" key="2">
    <citation type="journal article" date="2018" name="Int. J. Syst. Evol. Microbiol.">
        <title>Marinobacterium aestuarii sp. nov., a benzene-degrading marine bacterium isolated from estuary sediment.</title>
        <authorList>
            <person name="Bae S.S."/>
            <person name="Jung J."/>
            <person name="Chung D."/>
            <person name="Baek K."/>
        </authorList>
    </citation>
    <scope>NUCLEOTIDE SEQUENCE [LARGE SCALE GENOMIC DNA]</scope>
    <source>
        <strain evidence="3 4">ST58-10</strain>
    </source>
</reference>
<evidence type="ECO:0000313" key="4">
    <source>
        <dbReference type="Proteomes" id="UP000078070"/>
    </source>
</evidence>
<evidence type="ECO:0000256" key="2">
    <source>
        <dbReference type="SAM" id="SignalP"/>
    </source>
</evidence>
<dbReference type="AlphaFoldDB" id="A0A1A9EU72"/>
<dbReference type="PANTHER" id="PTHR42928:SF5">
    <property type="entry name" value="BLR1237 PROTEIN"/>
    <property type="match status" value="1"/>
</dbReference>
<evidence type="ECO:0000313" key="3">
    <source>
        <dbReference type="EMBL" id="ANG61694.1"/>
    </source>
</evidence>
<dbReference type="Gene3D" id="3.40.190.10">
    <property type="entry name" value="Periplasmic binding protein-like II"/>
    <property type="match status" value="1"/>
</dbReference>
<dbReference type="RefSeq" id="WP_067378359.1">
    <property type="nucleotide sequence ID" value="NZ_CP015839.1"/>
</dbReference>
<dbReference type="OrthoDB" id="8970543at2"/>
<accession>A0A1A9EU72</accession>
<sequence length="334" mass="35094">MTHSIKKALVCSALAGLLSTGLQAADFPEKNLQGAIMWGAGGATDNVARAVTPLVEPLLGGEIVLVNKSGGAGAISTNYVNSRPSDGYTLLYGAENPQLHKVLGLSKLDYADFYPVNILARGVVVIVANNDKPWTSMKELVADAQANPGTVKMGSTGPGGLPFVVGAMLKTATDFDVRAVPFDGEGPGITALQGGHVDFMPAGLTAVREHIRAGRVKALAVLSDTPVAGLEEIPLITADLPEFKKFLPWGPFYGVFAKRDIPEDAKAKLTDAFQQAAATEQFGKFMQDFGAVVTNISGDEADAFLKHWQSVTAWSLEAVGETKVSPAEFGIAKP</sequence>
<dbReference type="PIRSF" id="PIRSF017082">
    <property type="entry name" value="YflP"/>
    <property type="match status" value="1"/>
</dbReference>
<evidence type="ECO:0000256" key="1">
    <source>
        <dbReference type="ARBA" id="ARBA00006987"/>
    </source>
</evidence>
<dbReference type="CDD" id="cd07012">
    <property type="entry name" value="PBP2_Bug_TTT"/>
    <property type="match status" value="1"/>
</dbReference>
<gene>
    <name evidence="3" type="ORF">A8C75_03865</name>
</gene>
<dbReference type="STRING" id="1821621.A8C75_03865"/>
<dbReference type="KEGG" id="mars:A8C75_03865"/>
<dbReference type="EMBL" id="CP015839">
    <property type="protein sequence ID" value="ANG61694.1"/>
    <property type="molecule type" value="Genomic_DNA"/>
</dbReference>
<reference evidence="4" key="1">
    <citation type="submission" date="2016-05" db="EMBL/GenBank/DDBJ databases">
        <authorList>
            <person name="Baek K."/>
            <person name="Yang S.-J."/>
        </authorList>
    </citation>
    <scope>NUCLEOTIDE SEQUENCE [LARGE SCALE GENOMIC DNA]</scope>
    <source>
        <strain evidence="4">ST58-10</strain>
    </source>
</reference>
<comment type="similarity">
    <text evidence="1">Belongs to the UPF0065 (bug) family.</text>
</comment>
<dbReference type="Gene3D" id="3.40.190.150">
    <property type="entry name" value="Bordetella uptake gene, domain 1"/>
    <property type="match status" value="1"/>
</dbReference>
<keyword evidence="4" id="KW-1185">Reference proteome</keyword>
<protein>
    <submittedName>
        <fullName evidence="3">Tricarboxylate transport protein TctC</fullName>
    </submittedName>
</protein>
<dbReference type="Proteomes" id="UP000078070">
    <property type="component" value="Chromosome"/>
</dbReference>
<feature type="chain" id="PRO_5008386454" evidence="2">
    <location>
        <begin position="25"/>
        <end position="334"/>
    </location>
</feature>
<feature type="signal peptide" evidence="2">
    <location>
        <begin position="1"/>
        <end position="24"/>
    </location>
</feature>